<sequence>MDESMQELCSKIYLEREFISARRYSFLFLFSFFPNLLSFYLSTFIFLLHLFYFSNLLLLSSYSLLLSLFSHYSHSRLLFLSFSITTLLFSLILLSFPPTAILSFAPIALFLLACPKSLICS</sequence>
<dbReference type="EMBL" id="CAVMJV010000029">
    <property type="protein sequence ID" value="CAK5075967.1"/>
    <property type="molecule type" value="Genomic_DNA"/>
</dbReference>
<evidence type="ECO:0000313" key="2">
    <source>
        <dbReference type="Proteomes" id="UP001497535"/>
    </source>
</evidence>
<organism evidence="1 2">
    <name type="scientific">Meloidogyne enterolobii</name>
    <name type="common">Root-knot nematode worm</name>
    <name type="synonym">Meloidogyne mayaguensis</name>
    <dbReference type="NCBI Taxonomy" id="390850"/>
    <lineage>
        <taxon>Eukaryota</taxon>
        <taxon>Metazoa</taxon>
        <taxon>Ecdysozoa</taxon>
        <taxon>Nematoda</taxon>
        <taxon>Chromadorea</taxon>
        <taxon>Rhabditida</taxon>
        <taxon>Tylenchina</taxon>
        <taxon>Tylenchomorpha</taxon>
        <taxon>Tylenchoidea</taxon>
        <taxon>Meloidogynidae</taxon>
        <taxon>Meloidogyninae</taxon>
        <taxon>Meloidogyne</taxon>
    </lineage>
</organism>
<gene>
    <name evidence="1" type="ORF">MENTE1834_LOCUS22801</name>
</gene>
<protein>
    <submittedName>
        <fullName evidence="1">Uncharacterized protein</fullName>
    </submittedName>
</protein>
<accession>A0ACB0ZC54</accession>
<reference evidence="1" key="1">
    <citation type="submission" date="2023-11" db="EMBL/GenBank/DDBJ databases">
        <authorList>
            <person name="Poullet M."/>
        </authorList>
    </citation>
    <scope>NUCLEOTIDE SEQUENCE</scope>
    <source>
        <strain evidence="1">E1834</strain>
    </source>
</reference>
<keyword evidence="2" id="KW-1185">Reference proteome</keyword>
<comment type="caution">
    <text evidence="1">The sequence shown here is derived from an EMBL/GenBank/DDBJ whole genome shotgun (WGS) entry which is preliminary data.</text>
</comment>
<name>A0ACB0ZC54_MELEN</name>
<dbReference type="Proteomes" id="UP001497535">
    <property type="component" value="Unassembled WGS sequence"/>
</dbReference>
<proteinExistence type="predicted"/>
<evidence type="ECO:0000313" key="1">
    <source>
        <dbReference type="EMBL" id="CAK5075967.1"/>
    </source>
</evidence>